<protein>
    <recommendedName>
        <fullName evidence="7">Trafficking protein particle complex subunit 11 domain-containing protein</fullName>
    </recommendedName>
</protein>
<feature type="region of interest" description="Disordered" evidence="1">
    <location>
        <begin position="459"/>
        <end position="488"/>
    </location>
</feature>
<reference evidence="5 6" key="1">
    <citation type="submission" date="2018-06" db="EMBL/GenBank/DDBJ databases">
        <title>A transcriptomic atlas of mushroom development highlights an independent origin of complex multicellularity.</title>
        <authorList>
            <consortium name="DOE Joint Genome Institute"/>
            <person name="Krizsan K."/>
            <person name="Almasi E."/>
            <person name="Merenyi Z."/>
            <person name="Sahu N."/>
            <person name="Viragh M."/>
            <person name="Koszo T."/>
            <person name="Mondo S."/>
            <person name="Kiss B."/>
            <person name="Balint B."/>
            <person name="Kues U."/>
            <person name="Barry K."/>
            <person name="Hegedus J.C."/>
            <person name="Henrissat B."/>
            <person name="Johnson J."/>
            <person name="Lipzen A."/>
            <person name="Ohm R."/>
            <person name="Nagy I."/>
            <person name="Pangilinan J."/>
            <person name="Yan J."/>
            <person name="Xiong Y."/>
            <person name="Grigoriev I.V."/>
            <person name="Hibbett D.S."/>
            <person name="Nagy L.G."/>
        </authorList>
    </citation>
    <scope>NUCLEOTIDE SEQUENCE [LARGE SCALE GENOMIC DNA]</scope>
    <source>
        <strain evidence="5 6">SZMC22713</strain>
    </source>
</reference>
<feature type="compositionally biased region" description="Pro residues" evidence="1">
    <location>
        <begin position="966"/>
        <end position="979"/>
    </location>
</feature>
<feature type="chain" id="PRO_5021325635" description="Trafficking protein particle complex subunit 11 domain-containing protein" evidence="2">
    <location>
        <begin position="21"/>
        <end position="1334"/>
    </location>
</feature>
<dbReference type="PANTHER" id="PTHR14374">
    <property type="entry name" value="FOIE GRAS"/>
    <property type="match status" value="1"/>
</dbReference>
<evidence type="ECO:0000313" key="5">
    <source>
        <dbReference type="EMBL" id="TDL16121.1"/>
    </source>
</evidence>
<feature type="compositionally biased region" description="Basic and acidic residues" evidence="1">
    <location>
        <begin position="1311"/>
        <end position="1323"/>
    </location>
</feature>
<name>A0A4Y7PMA0_9AGAM</name>
<keyword evidence="6" id="KW-1185">Reference proteome</keyword>
<feature type="region of interest" description="Disordered" evidence="1">
    <location>
        <begin position="166"/>
        <end position="203"/>
    </location>
</feature>
<feature type="region of interest" description="Disordered" evidence="1">
    <location>
        <begin position="21"/>
        <end position="59"/>
    </location>
</feature>
<evidence type="ECO:0008006" key="7">
    <source>
        <dbReference type="Google" id="ProtNLM"/>
    </source>
</evidence>
<gene>
    <name evidence="5" type="ORF">BD410DRAFT_647647</name>
</gene>
<accession>A0A4Y7PMA0</accession>
<dbReference type="Pfam" id="PF07919">
    <property type="entry name" value="Gryzun"/>
    <property type="match status" value="1"/>
</dbReference>
<dbReference type="VEuPathDB" id="FungiDB:BD410DRAFT_647647"/>
<dbReference type="Proteomes" id="UP000294933">
    <property type="component" value="Unassembled WGS sequence"/>
</dbReference>
<dbReference type="OrthoDB" id="6278596at2759"/>
<evidence type="ECO:0000256" key="1">
    <source>
        <dbReference type="SAM" id="MobiDB-lite"/>
    </source>
</evidence>
<dbReference type="Pfam" id="PF11817">
    <property type="entry name" value="Foie-gras_1"/>
    <property type="match status" value="1"/>
</dbReference>
<feature type="compositionally biased region" description="Low complexity" evidence="1">
    <location>
        <begin position="468"/>
        <end position="486"/>
    </location>
</feature>
<sequence length="1334" mass="148297">MNSYPPELLVQLAPVLFVAGLDLPRPPQPQSPPPDILPQPQPQTQGDQDATLRPRRNTTAQDPFTALILRLREALTSQRKVAIWQPERNKAFQVVLVDKAVPFPPRKLPSDPQLPNSTAHSPLSPLLPSSPLYPDGLIAPIWIRKHTTLVPSVFVLFLRLYESPVTEPRSPLDLPDGEKDKEREREERKRDTELSAGVAERKKSTNERGIKLTVVLMASRRMLDDPSLDTRLTFIRRQSGLDSRAALFVLSPVSQSELHDFVRSLQQALFEPALEYYTSHSKRVRRKRNRHSQVSSSAPVIMHPIPPSGSVGGAQTAKVETIARPLRPEGWTVRYEYKMASFAEFRGEDEVALKHYQDSYATLLSMFSSTAIMPPRTKRWAEAKVLADCISIKICKLYLYNAEHALALSQHNAHTRRFAELSRGWGIGEETYEYWSWIARQYRVLGELLEQGTQSTLAIPSHIPTPPITQATPATQPQQQQQQQQQLEGMRALGLNPSTALQHPGFYFYLAAGCTERRQARFLSILDAEATQGITPSPSYLNEKKVDHLTLILELYTKSYELFKKYAPTTSQGQGRLTLWIACRIAQTYVAAGKFDLAARFFERISRTYRREQWMSMLKPLLASWYGCAQKLSDTELCVKLLLEMLAQGVSPSPDLTVENALMPILETTAPSSNNPITVDLSESEPFFDVSVVFYEPEMEIGESMPFQIHIAAHDGASSLSWLPVTELCIYYADDSPPVVMKRSSNGNQRAVKWISLGDINFDQSDEREHEQVVEGDLTWEKDGVIVLSGTISSGTPRPLKIMRLVLKLEKNGWKIEIPLDPEQRRTGVLPSPRWLSSNNPPRFIPMRRAHYSSTTVRQRPHQLRISLAHDEPAYLDEQYPISVEVTNIDDRDLDITVDVLLQPGEDDSINHISIGDESSSSLINGVSFGLLRPGVTSVKALHLLSTGTAGARVLDISVQSSCPSAVPPTPITPTPTTPGVPSQQDSTEHLRTISILTVAPFTVSHDITYRHRNARTALPGLGSLATFERDYWDDSEGGEATVMSTLECAGPWGIQIESLQFVPEDNDHVRLAKNNNLDEDDGGDFPSELLPGDQFCDLVVLGINPEVSDSSTPAETSVLAPGHHIISWRRLPAASNSEIPPPLCQTNIRLPALSPPKPTLLALLTVPPLGYLHKPLPLTLTLRNQNITQTAIIHITLEPDPQGEAFVIAGPRNVRAPTLLPGAECELKWRLIPVECGDAVRLPRLRVVHKRSRMSDADTSGDAVESQAGQNEEEVRIVDTRWDGLLSDTKMESDGKRSTNSPRPSVDVIRGGKGDSKGDDTGLRTIIVLPRGA</sequence>
<dbReference type="InterPro" id="IPR012880">
    <property type="entry name" value="Gryzun"/>
</dbReference>
<feature type="region of interest" description="Disordered" evidence="1">
    <location>
        <begin position="965"/>
        <end position="986"/>
    </location>
</feature>
<feature type="compositionally biased region" description="Basic and acidic residues" evidence="1">
    <location>
        <begin position="176"/>
        <end position="203"/>
    </location>
</feature>
<dbReference type="InterPro" id="IPR021773">
    <property type="entry name" value="TPC11"/>
</dbReference>
<dbReference type="PANTHER" id="PTHR14374:SF0">
    <property type="entry name" value="TRAFFICKING PROTEIN PARTICLE COMPLEX SUBUNIT 11"/>
    <property type="match status" value="1"/>
</dbReference>
<feature type="region of interest" description="Disordered" evidence="1">
    <location>
        <begin position="1254"/>
        <end position="1323"/>
    </location>
</feature>
<evidence type="ECO:0000256" key="2">
    <source>
        <dbReference type="SAM" id="SignalP"/>
    </source>
</evidence>
<feature type="signal peptide" evidence="2">
    <location>
        <begin position="1"/>
        <end position="20"/>
    </location>
</feature>
<feature type="domain" description="Gryzun putative trafficking through Golgi" evidence="3">
    <location>
        <begin position="681"/>
        <end position="921"/>
    </location>
</feature>
<keyword evidence="2" id="KW-0732">Signal</keyword>
<evidence type="ECO:0000259" key="4">
    <source>
        <dbReference type="Pfam" id="PF11817"/>
    </source>
</evidence>
<feature type="compositionally biased region" description="Basic and acidic residues" evidence="1">
    <location>
        <begin position="1274"/>
        <end position="1283"/>
    </location>
</feature>
<evidence type="ECO:0000259" key="3">
    <source>
        <dbReference type="Pfam" id="PF07919"/>
    </source>
</evidence>
<dbReference type="EMBL" id="ML170251">
    <property type="protein sequence ID" value="TDL16121.1"/>
    <property type="molecule type" value="Genomic_DNA"/>
</dbReference>
<organism evidence="5 6">
    <name type="scientific">Rickenella mellea</name>
    <dbReference type="NCBI Taxonomy" id="50990"/>
    <lineage>
        <taxon>Eukaryota</taxon>
        <taxon>Fungi</taxon>
        <taxon>Dikarya</taxon>
        <taxon>Basidiomycota</taxon>
        <taxon>Agaricomycotina</taxon>
        <taxon>Agaricomycetes</taxon>
        <taxon>Hymenochaetales</taxon>
        <taxon>Rickenellaceae</taxon>
        <taxon>Rickenella</taxon>
    </lineage>
</organism>
<feature type="domain" description="Trafficking protein particle complex subunit 11" evidence="4">
    <location>
        <begin position="379"/>
        <end position="647"/>
    </location>
</feature>
<dbReference type="STRING" id="50990.A0A4Y7PMA0"/>
<proteinExistence type="predicted"/>
<feature type="compositionally biased region" description="Pro residues" evidence="1">
    <location>
        <begin position="24"/>
        <end position="41"/>
    </location>
</feature>
<evidence type="ECO:0000313" key="6">
    <source>
        <dbReference type="Proteomes" id="UP000294933"/>
    </source>
</evidence>